<evidence type="ECO:0000256" key="1">
    <source>
        <dbReference type="ARBA" id="ARBA00023015"/>
    </source>
</evidence>
<gene>
    <name evidence="6" type="ORF">K8U91_01615</name>
</gene>
<comment type="caution">
    <text evidence="6">The sequence shown here is derived from an EMBL/GenBank/DDBJ whole genome shotgun (WGS) entry which is preliminary data.</text>
</comment>
<dbReference type="InterPro" id="IPR009057">
    <property type="entry name" value="Homeodomain-like_sf"/>
</dbReference>
<evidence type="ECO:0000256" key="2">
    <source>
        <dbReference type="ARBA" id="ARBA00023125"/>
    </source>
</evidence>
<name>A0A921SUC0_9BACT</name>
<dbReference type="RefSeq" id="WP_273305241.1">
    <property type="nucleotide sequence ID" value="NZ_DYUD01000009.1"/>
</dbReference>
<evidence type="ECO:0000256" key="4">
    <source>
        <dbReference type="ARBA" id="ARBA00023163"/>
    </source>
</evidence>
<dbReference type="Gene3D" id="1.10.10.60">
    <property type="entry name" value="Homeodomain-like"/>
    <property type="match status" value="1"/>
</dbReference>
<evidence type="ECO:0000313" key="6">
    <source>
        <dbReference type="EMBL" id="HJG88162.1"/>
    </source>
</evidence>
<dbReference type="Pfam" id="PF22200">
    <property type="entry name" value="ExsA_N"/>
    <property type="match status" value="1"/>
</dbReference>
<accession>A0A921SUC0</accession>
<dbReference type="InterPro" id="IPR037923">
    <property type="entry name" value="HTH-like"/>
</dbReference>
<dbReference type="GO" id="GO:0043565">
    <property type="term" value="F:sequence-specific DNA binding"/>
    <property type="evidence" value="ECO:0007669"/>
    <property type="project" value="InterPro"/>
</dbReference>
<dbReference type="SUPFAM" id="SSF46689">
    <property type="entry name" value="Homeodomain-like"/>
    <property type="match status" value="2"/>
</dbReference>
<dbReference type="PRINTS" id="PR00032">
    <property type="entry name" value="HTHARAC"/>
</dbReference>
<reference evidence="6" key="2">
    <citation type="submission" date="2021-09" db="EMBL/GenBank/DDBJ databases">
        <authorList>
            <person name="Gilroy R."/>
        </authorList>
    </citation>
    <scope>NUCLEOTIDE SEQUENCE</scope>
    <source>
        <strain evidence="6">CHK121-7720</strain>
    </source>
</reference>
<keyword evidence="2" id="KW-0238">DNA-binding</keyword>
<dbReference type="GO" id="GO:0003700">
    <property type="term" value="F:DNA-binding transcription factor activity"/>
    <property type="evidence" value="ECO:0007669"/>
    <property type="project" value="InterPro"/>
</dbReference>
<dbReference type="InterPro" id="IPR050204">
    <property type="entry name" value="AraC_XylS_family_regulators"/>
</dbReference>
<dbReference type="InterPro" id="IPR018062">
    <property type="entry name" value="HTH_AraC-typ_CS"/>
</dbReference>
<sequence length="272" mass="31881">MERLEVFDCSNVLIASYFTDDRGCAHENRDHTLIYLCSGELEIEERGRRTVLHAGDCAFMRRDNRMWLQKRIVGDEPYHSITLRFSKAFLREFYQQRLDPKEIPAESRQEKTSLWLLPRDRADVRSLFESVIPYFEAEEKPSEEILKLKMIEGVYVLLHTDSSLYATLFDFVEPWKIDILDYLNENYMFDLSLSEIASYTGRSLATFKRDFAKVSDLTPQKWIIRRRLAAAHDLIQGGNHRITDVCYEVGFKNLAHFSRAYKEVYGVPPSAK</sequence>
<dbReference type="SUPFAM" id="SSF51215">
    <property type="entry name" value="Regulatory protein AraC"/>
    <property type="match status" value="1"/>
</dbReference>
<feature type="domain" description="HTH araC/xylS-type" evidence="5">
    <location>
        <begin position="177"/>
        <end position="272"/>
    </location>
</feature>
<dbReference type="PROSITE" id="PS01124">
    <property type="entry name" value="HTH_ARAC_FAMILY_2"/>
    <property type="match status" value="1"/>
</dbReference>
<dbReference type="EMBL" id="DYUD01000009">
    <property type="protein sequence ID" value="HJG88162.1"/>
    <property type="molecule type" value="Genomic_DNA"/>
</dbReference>
<dbReference type="PROSITE" id="PS00041">
    <property type="entry name" value="HTH_ARAC_FAMILY_1"/>
    <property type="match status" value="1"/>
</dbReference>
<evidence type="ECO:0000313" key="7">
    <source>
        <dbReference type="Proteomes" id="UP000757103"/>
    </source>
</evidence>
<dbReference type="AlphaFoldDB" id="A0A921SUC0"/>
<proteinExistence type="predicted"/>
<keyword evidence="3" id="KW-0010">Activator</keyword>
<dbReference type="InterPro" id="IPR054015">
    <property type="entry name" value="ExsA-like_N"/>
</dbReference>
<dbReference type="Pfam" id="PF12833">
    <property type="entry name" value="HTH_18"/>
    <property type="match status" value="1"/>
</dbReference>
<dbReference type="SMART" id="SM00342">
    <property type="entry name" value="HTH_ARAC"/>
    <property type="match status" value="1"/>
</dbReference>
<keyword evidence="1" id="KW-0805">Transcription regulation</keyword>
<keyword evidence="4" id="KW-0804">Transcription</keyword>
<evidence type="ECO:0000256" key="3">
    <source>
        <dbReference type="ARBA" id="ARBA00023159"/>
    </source>
</evidence>
<organism evidence="6 7">
    <name type="scientific">Barnesiella viscericola</name>
    <dbReference type="NCBI Taxonomy" id="397865"/>
    <lineage>
        <taxon>Bacteria</taxon>
        <taxon>Pseudomonadati</taxon>
        <taxon>Bacteroidota</taxon>
        <taxon>Bacteroidia</taxon>
        <taxon>Bacteroidales</taxon>
        <taxon>Barnesiellaceae</taxon>
        <taxon>Barnesiella</taxon>
    </lineage>
</organism>
<dbReference type="Proteomes" id="UP000757103">
    <property type="component" value="Unassembled WGS sequence"/>
</dbReference>
<dbReference type="PANTHER" id="PTHR46796">
    <property type="entry name" value="HTH-TYPE TRANSCRIPTIONAL ACTIVATOR RHAS-RELATED"/>
    <property type="match status" value="1"/>
</dbReference>
<evidence type="ECO:0000259" key="5">
    <source>
        <dbReference type="PROSITE" id="PS01124"/>
    </source>
</evidence>
<protein>
    <submittedName>
        <fullName evidence="6">AraC family transcriptional regulator</fullName>
    </submittedName>
</protein>
<reference evidence="6" key="1">
    <citation type="journal article" date="2021" name="PeerJ">
        <title>Extensive microbial diversity within the chicken gut microbiome revealed by metagenomics and culture.</title>
        <authorList>
            <person name="Gilroy R."/>
            <person name="Ravi A."/>
            <person name="Getino M."/>
            <person name="Pursley I."/>
            <person name="Horton D.L."/>
            <person name="Alikhan N.F."/>
            <person name="Baker D."/>
            <person name="Gharbi K."/>
            <person name="Hall N."/>
            <person name="Watson M."/>
            <person name="Adriaenssens E.M."/>
            <person name="Foster-Nyarko E."/>
            <person name="Jarju S."/>
            <person name="Secka A."/>
            <person name="Antonio M."/>
            <person name="Oren A."/>
            <person name="Chaudhuri R.R."/>
            <person name="La Ragione R."/>
            <person name="Hildebrand F."/>
            <person name="Pallen M.J."/>
        </authorList>
    </citation>
    <scope>NUCLEOTIDE SEQUENCE</scope>
    <source>
        <strain evidence="6">CHK121-7720</strain>
    </source>
</reference>
<dbReference type="InterPro" id="IPR020449">
    <property type="entry name" value="Tscrpt_reg_AraC-type_HTH"/>
</dbReference>
<dbReference type="InterPro" id="IPR018060">
    <property type="entry name" value="HTH_AraC"/>
</dbReference>